<accession>W4LW44</accession>
<dbReference type="AlphaFoldDB" id="W4LW44"/>
<evidence type="ECO:0008006" key="3">
    <source>
        <dbReference type="Google" id="ProtNLM"/>
    </source>
</evidence>
<dbReference type="Proteomes" id="UP000019140">
    <property type="component" value="Unassembled WGS sequence"/>
</dbReference>
<proteinExistence type="predicted"/>
<evidence type="ECO:0000313" key="2">
    <source>
        <dbReference type="Proteomes" id="UP000019140"/>
    </source>
</evidence>
<reference evidence="1 2" key="1">
    <citation type="journal article" date="2014" name="Nature">
        <title>An environmental bacterial taxon with a large and distinct metabolic repertoire.</title>
        <authorList>
            <person name="Wilson M.C."/>
            <person name="Mori T."/>
            <person name="Ruckert C."/>
            <person name="Uria A.R."/>
            <person name="Helf M.J."/>
            <person name="Takada K."/>
            <person name="Gernert C."/>
            <person name="Steffens U.A."/>
            <person name="Heycke N."/>
            <person name="Schmitt S."/>
            <person name="Rinke C."/>
            <person name="Helfrich E.J."/>
            <person name="Brachmann A.O."/>
            <person name="Gurgui C."/>
            <person name="Wakimoto T."/>
            <person name="Kracht M."/>
            <person name="Crusemann M."/>
            <person name="Hentschel U."/>
            <person name="Abe I."/>
            <person name="Matsunaga S."/>
            <person name="Kalinowski J."/>
            <person name="Takeyama H."/>
            <person name="Piel J."/>
        </authorList>
    </citation>
    <scope>NUCLEOTIDE SEQUENCE [LARGE SCALE GENOMIC DNA]</scope>
    <source>
        <strain evidence="2">TSY2</strain>
    </source>
</reference>
<dbReference type="HOGENOM" id="CLU_2732508_0_0_7"/>
<protein>
    <recommendedName>
        <fullName evidence="3">HTH cro/C1-type domain-containing protein</fullName>
    </recommendedName>
</protein>
<gene>
    <name evidence="1" type="ORF">ETSY2_36910</name>
</gene>
<organism evidence="1 2">
    <name type="scientific">Candidatus Entotheonella gemina</name>
    <dbReference type="NCBI Taxonomy" id="1429439"/>
    <lineage>
        <taxon>Bacteria</taxon>
        <taxon>Pseudomonadati</taxon>
        <taxon>Nitrospinota/Tectimicrobiota group</taxon>
        <taxon>Candidatus Tectimicrobiota</taxon>
        <taxon>Candidatus Entotheonellia</taxon>
        <taxon>Candidatus Entotheonellales</taxon>
        <taxon>Candidatus Entotheonellaceae</taxon>
        <taxon>Candidatus Entotheonella</taxon>
    </lineage>
</organism>
<name>W4LW44_9BACT</name>
<comment type="caution">
    <text evidence="1">The sequence shown here is derived from an EMBL/GenBank/DDBJ whole genome shotgun (WGS) entry which is preliminary data.</text>
</comment>
<evidence type="ECO:0000313" key="1">
    <source>
        <dbReference type="EMBL" id="ETX01602.1"/>
    </source>
</evidence>
<sequence>MHDGYRVIEWAHQNDYDLSWVAEKIGYPVKELREALNRNHITKDLVDALFQHFKIRIAPTVLPLGGDSSCC</sequence>
<dbReference type="EMBL" id="AZHX01001603">
    <property type="protein sequence ID" value="ETX01602.1"/>
    <property type="molecule type" value="Genomic_DNA"/>
</dbReference>
<keyword evidence="2" id="KW-1185">Reference proteome</keyword>